<keyword evidence="2" id="KW-1185">Reference proteome</keyword>
<reference evidence="1 2" key="1">
    <citation type="submission" date="2020-12" db="EMBL/GenBank/DDBJ databases">
        <title>Genome sequence of Erwinia amylovora ATCC15580, a type strain.</title>
        <authorList>
            <person name="Kang I.-J."/>
            <person name="Roh E."/>
        </authorList>
    </citation>
    <scope>NUCLEOTIDE SEQUENCE [LARGE SCALE GENOMIC DNA]</scope>
    <source>
        <strain evidence="1 2">ATCC 15580</strain>
    </source>
</reference>
<evidence type="ECO:0000313" key="1">
    <source>
        <dbReference type="EMBL" id="QSI91386.1"/>
    </source>
</evidence>
<sequence length="64" mass="6907">MAIPWLFSNQPGLVFSPMAFLHALSDSFSGVSCGGSTMVVHTIVPTDDRSISALILFLPHCISW</sequence>
<dbReference type="GeneID" id="97607340"/>
<dbReference type="Proteomes" id="UP000662840">
    <property type="component" value="Chromosome"/>
</dbReference>
<accession>A0ABX7MHP0</accession>
<protein>
    <submittedName>
        <fullName evidence="1">Uncharacterized protein</fullName>
    </submittedName>
</protein>
<dbReference type="RefSeq" id="WP_024015356.1">
    <property type="nucleotide sequence ID" value="NZ_CP024970.1"/>
</dbReference>
<name>A0ABX7MHP0_ERWAM</name>
<organism evidence="1 2">
    <name type="scientific">Erwinia amylovora</name>
    <name type="common">Fire blight bacteria</name>
    <dbReference type="NCBI Taxonomy" id="552"/>
    <lineage>
        <taxon>Bacteria</taxon>
        <taxon>Pseudomonadati</taxon>
        <taxon>Pseudomonadota</taxon>
        <taxon>Gammaproteobacteria</taxon>
        <taxon>Enterobacterales</taxon>
        <taxon>Erwiniaceae</taxon>
        <taxon>Erwinia</taxon>
    </lineage>
</organism>
<evidence type="ECO:0000313" key="2">
    <source>
        <dbReference type="Proteomes" id="UP000662840"/>
    </source>
</evidence>
<dbReference type="EMBL" id="CP066796">
    <property type="protein sequence ID" value="QSI91386.1"/>
    <property type="molecule type" value="Genomic_DNA"/>
</dbReference>
<gene>
    <name evidence="1" type="ORF">JGC47_15110</name>
</gene>
<proteinExistence type="predicted"/>